<dbReference type="PANTHER" id="PTHR30081">
    <property type="entry name" value="PROTEIN-EXPORT MEMBRANE PROTEIN SEC"/>
    <property type="match status" value="1"/>
</dbReference>
<dbReference type="GO" id="GO:0005886">
    <property type="term" value="C:plasma membrane"/>
    <property type="evidence" value="ECO:0007669"/>
    <property type="project" value="UniProtKB-SubCell"/>
</dbReference>
<dbReference type="InterPro" id="IPR046357">
    <property type="entry name" value="PPIase_dom_sf"/>
</dbReference>
<evidence type="ECO:0000256" key="9">
    <source>
        <dbReference type="HAMAP-Rule" id="MF_01463"/>
    </source>
</evidence>
<proteinExistence type="inferred from homology"/>
<dbReference type="InterPro" id="IPR001036">
    <property type="entry name" value="Acrflvin-R"/>
</dbReference>
<dbReference type="Gene3D" id="3.30.1360.200">
    <property type="match status" value="1"/>
</dbReference>
<dbReference type="GO" id="GO:0043952">
    <property type="term" value="P:protein transport by the Sec complex"/>
    <property type="evidence" value="ECO:0007669"/>
    <property type="project" value="UniProtKB-UniRule"/>
</dbReference>
<feature type="transmembrane region" description="Helical" evidence="9">
    <location>
        <begin position="20"/>
        <end position="41"/>
    </location>
</feature>
<evidence type="ECO:0000256" key="8">
    <source>
        <dbReference type="ARBA" id="ARBA00023136"/>
    </source>
</evidence>
<keyword evidence="6 9" id="KW-1133">Transmembrane helix</keyword>
<keyword evidence="5 9" id="KW-0653">Protein transport</keyword>
<keyword evidence="10" id="KW-0697">Rotamase</keyword>
<dbReference type="NCBIfam" id="TIGR00916">
    <property type="entry name" value="2A0604s01"/>
    <property type="match status" value="1"/>
</dbReference>
<evidence type="ECO:0000256" key="4">
    <source>
        <dbReference type="ARBA" id="ARBA00022692"/>
    </source>
</evidence>
<keyword evidence="7 9" id="KW-0811">Translocation</keyword>
<feature type="transmembrane region" description="Helical" evidence="9">
    <location>
        <begin position="479"/>
        <end position="500"/>
    </location>
</feature>
<dbReference type="InterPro" id="IPR022813">
    <property type="entry name" value="SecD/SecF_arch_bac"/>
</dbReference>
<dbReference type="InterPro" id="IPR048631">
    <property type="entry name" value="SecD_1st"/>
</dbReference>
<gene>
    <name evidence="9 12" type="primary">secD</name>
    <name evidence="12" type="ORF">COY54_01180</name>
</gene>
<comment type="subunit">
    <text evidence="9">Forms a complex with SecF. Part of the essential Sec protein translocation apparatus which comprises SecA, SecYEG and auxiliary proteins SecDF. Other proteins may also be involved.</text>
</comment>
<dbReference type="SUPFAM" id="SSF54534">
    <property type="entry name" value="FKBP-like"/>
    <property type="match status" value="1"/>
</dbReference>
<evidence type="ECO:0000256" key="5">
    <source>
        <dbReference type="ARBA" id="ARBA00022927"/>
    </source>
</evidence>
<evidence type="ECO:0000256" key="10">
    <source>
        <dbReference type="PROSITE-ProRule" id="PRU00278"/>
    </source>
</evidence>
<keyword evidence="3 9" id="KW-1003">Cell membrane</keyword>
<dbReference type="EMBL" id="PFMP01000027">
    <property type="protein sequence ID" value="PIZ10754.1"/>
    <property type="molecule type" value="Genomic_DNA"/>
</dbReference>
<comment type="function">
    <text evidence="9">Part of the Sec protein translocase complex. Interacts with the SecYEG preprotein conducting channel. SecDF uses the proton motive force (PMF) to complete protein translocation after the ATP-dependent function of SecA.</text>
</comment>
<comment type="subcellular location">
    <subcellularLocation>
        <location evidence="1 9">Cell membrane</location>
        <topology evidence="1 9">Multi-pass membrane protein</topology>
    </subcellularLocation>
</comment>
<dbReference type="Gene3D" id="3.10.50.40">
    <property type="match status" value="1"/>
</dbReference>
<dbReference type="NCBIfam" id="TIGR01129">
    <property type="entry name" value="secD"/>
    <property type="match status" value="1"/>
</dbReference>
<dbReference type="InterPro" id="IPR055344">
    <property type="entry name" value="SecD_SecF_C_bact"/>
</dbReference>
<comment type="caution">
    <text evidence="12">The sequence shown here is derived from an EMBL/GenBank/DDBJ whole genome shotgun (WGS) entry which is preliminary data.</text>
</comment>
<dbReference type="PANTHER" id="PTHR30081:SF1">
    <property type="entry name" value="PROTEIN TRANSLOCASE SUBUNIT SECD"/>
    <property type="match status" value="1"/>
</dbReference>
<keyword evidence="8 9" id="KW-0472">Membrane</keyword>
<dbReference type="InterPro" id="IPR005791">
    <property type="entry name" value="SecD"/>
</dbReference>
<dbReference type="Gene3D" id="1.20.1640.10">
    <property type="entry name" value="Multidrug efflux transporter AcrB transmembrane domain"/>
    <property type="match status" value="1"/>
</dbReference>
<dbReference type="SUPFAM" id="SSF82866">
    <property type="entry name" value="Multidrug efflux transporter AcrB transmembrane domain"/>
    <property type="match status" value="1"/>
</dbReference>
<dbReference type="InterPro" id="IPR048634">
    <property type="entry name" value="SecD_SecF_C"/>
</dbReference>
<feature type="transmembrane region" description="Helical" evidence="9">
    <location>
        <begin position="533"/>
        <end position="550"/>
    </location>
</feature>
<evidence type="ECO:0000313" key="13">
    <source>
        <dbReference type="Proteomes" id="UP000230105"/>
    </source>
</evidence>
<dbReference type="InterPro" id="IPR054384">
    <property type="entry name" value="SecDF_P1_head"/>
</dbReference>
<evidence type="ECO:0000256" key="1">
    <source>
        <dbReference type="ARBA" id="ARBA00004651"/>
    </source>
</evidence>
<dbReference type="PROSITE" id="PS50198">
    <property type="entry name" value="PPIC_PPIASE_2"/>
    <property type="match status" value="1"/>
</dbReference>
<evidence type="ECO:0000313" key="12">
    <source>
        <dbReference type="EMBL" id="PIZ10754.1"/>
    </source>
</evidence>
<dbReference type="GO" id="GO:0015450">
    <property type="term" value="F:protein-transporting ATPase activity"/>
    <property type="evidence" value="ECO:0007669"/>
    <property type="project" value="InterPro"/>
</dbReference>
<keyword evidence="10" id="KW-0413">Isomerase</keyword>
<dbReference type="Pfam" id="PF02355">
    <property type="entry name" value="SecD_SecF_C"/>
    <property type="match status" value="1"/>
</dbReference>
<dbReference type="GO" id="GO:0006605">
    <property type="term" value="P:protein targeting"/>
    <property type="evidence" value="ECO:0007669"/>
    <property type="project" value="UniProtKB-UniRule"/>
</dbReference>
<feature type="domain" description="PpiC" evidence="11">
    <location>
        <begin position="160"/>
        <end position="268"/>
    </location>
</feature>
<dbReference type="GO" id="GO:0065002">
    <property type="term" value="P:intracellular protein transmembrane transport"/>
    <property type="evidence" value="ECO:0007669"/>
    <property type="project" value="UniProtKB-UniRule"/>
</dbReference>
<keyword evidence="4 9" id="KW-0812">Transmembrane</keyword>
<dbReference type="HAMAP" id="MF_01463_B">
    <property type="entry name" value="SecD_B"/>
    <property type="match status" value="1"/>
</dbReference>
<name>A0A2M7RXW4_9BACT</name>
<dbReference type="InterPro" id="IPR000297">
    <property type="entry name" value="PPIase_PpiC"/>
</dbReference>
<dbReference type="GO" id="GO:0003755">
    <property type="term" value="F:peptidyl-prolyl cis-trans isomerase activity"/>
    <property type="evidence" value="ECO:0007669"/>
    <property type="project" value="UniProtKB-KW"/>
</dbReference>
<evidence type="ECO:0000256" key="2">
    <source>
        <dbReference type="ARBA" id="ARBA00022448"/>
    </source>
</evidence>
<dbReference type="Pfam" id="PF21760">
    <property type="entry name" value="SecD_1st"/>
    <property type="match status" value="1"/>
</dbReference>
<feature type="transmembrane region" description="Helical" evidence="9">
    <location>
        <begin position="453"/>
        <end position="473"/>
    </location>
</feature>
<reference evidence="13" key="1">
    <citation type="submission" date="2017-09" db="EMBL/GenBank/DDBJ databases">
        <title>Depth-based differentiation of microbial function through sediment-hosted aquifers and enrichment of novel symbionts in the deep terrestrial subsurface.</title>
        <authorList>
            <person name="Probst A.J."/>
            <person name="Ladd B."/>
            <person name="Jarett J.K."/>
            <person name="Geller-Mcgrath D.E."/>
            <person name="Sieber C.M.K."/>
            <person name="Emerson J.B."/>
            <person name="Anantharaman K."/>
            <person name="Thomas B.C."/>
            <person name="Malmstrom R."/>
            <person name="Stieglmeier M."/>
            <person name="Klingl A."/>
            <person name="Woyke T."/>
            <person name="Ryan C.M."/>
            <person name="Banfield J.F."/>
        </authorList>
    </citation>
    <scope>NUCLEOTIDE SEQUENCE [LARGE SCALE GENOMIC DNA]</scope>
</reference>
<feature type="transmembrane region" description="Helical" evidence="9">
    <location>
        <begin position="430"/>
        <end position="448"/>
    </location>
</feature>
<evidence type="ECO:0000256" key="7">
    <source>
        <dbReference type="ARBA" id="ARBA00023010"/>
    </source>
</evidence>
<protein>
    <recommendedName>
        <fullName evidence="9">Protein translocase subunit SecD</fullName>
    </recommendedName>
</protein>
<sequence length="607" mass="66419">MKKNLFQRVFNSSPRRRTWWIFVVIIIIALAALLISGGNFYNKMSDSIAGATKNFVTLPKVKEVPFRLGLDLQGGSQLIYEADVKSLPESEKNAALEGVREVIERRINIFGVSEPVVQVNKTMAGAYRIIAELAGIKDVKEAIKMIGETPLLEFREKDDSATASTADVDSKKLDELNKASDDQAKKILAQAVKGEDFVALAKANNPAQNIGVGNDSITVGAENDGDLDWVTEDVNPELVKPVKSLVKGQVYKNLITTKSAYHVVKLEDKRLRDGQKIMEYHLRDISFPIYTAADLAAAATSADGADVKWKNTQLTGKDLKRAVVNFDPNDGSPQVSLEFNDEGAKLFEEITARNVNKQVAIFLDGYPISIPTVNEKITGGKAVVTGTFTATEAKLLAQRLNTGALPVPISLVSQQTVGASLGQQSVNNSVKAGLIGLAVVALFMILFYRLPGLLSVGALVIYGFISLAIFKLWPVTMTLAGIAGFILSIGMAVDANILIFERLKEELRNGKELGRAIEDGFSRAWPSIRDSNFTTIIVCFVLIEFSTSVIKGFAVTLLLGVIISMFTAIFVTRNFLKLMSNKWLIKYHWLITSVKNKKEVSPVTELK</sequence>
<dbReference type="Pfam" id="PF00639">
    <property type="entry name" value="Rotamase"/>
    <property type="match status" value="1"/>
</dbReference>
<dbReference type="PRINTS" id="PR00702">
    <property type="entry name" value="ACRIFLAVINRP"/>
</dbReference>
<evidence type="ECO:0000256" key="3">
    <source>
        <dbReference type="ARBA" id="ARBA00022475"/>
    </source>
</evidence>
<dbReference type="AlphaFoldDB" id="A0A2M7RXW4"/>
<accession>A0A2M7RXW4</accession>
<dbReference type="Pfam" id="PF22599">
    <property type="entry name" value="SecDF_P1_head"/>
    <property type="match status" value="1"/>
</dbReference>
<feature type="transmembrane region" description="Helical" evidence="9">
    <location>
        <begin position="556"/>
        <end position="576"/>
    </location>
</feature>
<keyword evidence="2 9" id="KW-0813">Transport</keyword>
<dbReference type="Gene3D" id="3.30.70.3400">
    <property type="match status" value="1"/>
</dbReference>
<dbReference type="Proteomes" id="UP000230105">
    <property type="component" value="Unassembled WGS sequence"/>
</dbReference>
<comment type="similarity">
    <text evidence="9">Belongs to the SecD/SecF family. SecD subfamily.</text>
</comment>
<evidence type="ECO:0000256" key="6">
    <source>
        <dbReference type="ARBA" id="ARBA00022989"/>
    </source>
</evidence>
<dbReference type="FunFam" id="1.20.1640.10:FF:000004">
    <property type="entry name" value="Protein translocase subunit SecD"/>
    <property type="match status" value="1"/>
</dbReference>
<evidence type="ECO:0000259" key="11">
    <source>
        <dbReference type="PROSITE" id="PS50198"/>
    </source>
</evidence>
<organism evidence="12 13">
    <name type="scientific">Candidatus Falkowbacteria bacterium CG_4_10_14_0_8_um_filter_41_36</name>
    <dbReference type="NCBI Taxonomy" id="1974556"/>
    <lineage>
        <taxon>Bacteria</taxon>
        <taxon>Candidatus Falkowiibacteriota</taxon>
    </lineage>
</organism>